<feature type="domain" description="Cytidyltransferase-like" evidence="12">
    <location>
        <begin position="16"/>
        <end position="193"/>
    </location>
</feature>
<evidence type="ECO:0000256" key="4">
    <source>
        <dbReference type="ARBA" id="ARBA00022642"/>
    </source>
</evidence>
<evidence type="ECO:0000256" key="9">
    <source>
        <dbReference type="ARBA" id="ARBA00023027"/>
    </source>
</evidence>
<keyword evidence="8 11" id="KW-0067">ATP-binding</keyword>
<organism evidence="13 14">
    <name type="scientific">Candidatus Rickettsiella viridis</name>
    <dbReference type="NCBI Taxonomy" id="676208"/>
    <lineage>
        <taxon>Bacteria</taxon>
        <taxon>Pseudomonadati</taxon>
        <taxon>Pseudomonadota</taxon>
        <taxon>Gammaproteobacteria</taxon>
        <taxon>Legionellales</taxon>
        <taxon>Coxiellaceae</taxon>
        <taxon>Rickettsiella</taxon>
    </lineage>
</organism>
<evidence type="ECO:0000313" key="13">
    <source>
        <dbReference type="EMBL" id="BBB14935.1"/>
    </source>
</evidence>
<keyword evidence="6 11" id="KW-0548">Nucleotidyltransferase</keyword>
<dbReference type="InterPro" id="IPR004821">
    <property type="entry name" value="Cyt_trans-like"/>
</dbReference>
<dbReference type="SUPFAM" id="SSF52374">
    <property type="entry name" value="Nucleotidylyl transferase"/>
    <property type="match status" value="1"/>
</dbReference>
<dbReference type="CDD" id="cd02165">
    <property type="entry name" value="NMNAT"/>
    <property type="match status" value="1"/>
</dbReference>
<dbReference type="GO" id="GO:0004515">
    <property type="term" value="F:nicotinate-nucleotide adenylyltransferase activity"/>
    <property type="evidence" value="ECO:0007669"/>
    <property type="project" value="UniProtKB-UniRule"/>
</dbReference>
<keyword evidence="5 11" id="KW-0808">Transferase</keyword>
<dbReference type="UniPathway" id="UPA00253">
    <property type="reaction ID" value="UER00332"/>
</dbReference>
<dbReference type="GO" id="GO:0009435">
    <property type="term" value="P:NAD+ biosynthetic process"/>
    <property type="evidence" value="ECO:0007669"/>
    <property type="project" value="UniProtKB-UniRule"/>
</dbReference>
<evidence type="ECO:0000256" key="8">
    <source>
        <dbReference type="ARBA" id="ARBA00022840"/>
    </source>
</evidence>
<comment type="catalytic activity">
    <reaction evidence="10 11">
        <text>nicotinate beta-D-ribonucleotide + ATP + H(+) = deamido-NAD(+) + diphosphate</text>
        <dbReference type="Rhea" id="RHEA:22860"/>
        <dbReference type="ChEBI" id="CHEBI:15378"/>
        <dbReference type="ChEBI" id="CHEBI:30616"/>
        <dbReference type="ChEBI" id="CHEBI:33019"/>
        <dbReference type="ChEBI" id="CHEBI:57502"/>
        <dbReference type="ChEBI" id="CHEBI:58437"/>
        <dbReference type="EC" id="2.7.7.18"/>
    </reaction>
</comment>
<gene>
    <name evidence="11 13" type="primary">nadD</name>
    <name evidence="13" type="ORF">RVIR1_04220</name>
</gene>
<evidence type="ECO:0000256" key="1">
    <source>
        <dbReference type="ARBA" id="ARBA00002324"/>
    </source>
</evidence>
<evidence type="ECO:0000256" key="7">
    <source>
        <dbReference type="ARBA" id="ARBA00022741"/>
    </source>
</evidence>
<keyword evidence="14" id="KW-1185">Reference proteome</keyword>
<dbReference type="Pfam" id="PF01467">
    <property type="entry name" value="CTP_transf_like"/>
    <property type="match status" value="1"/>
</dbReference>
<evidence type="ECO:0000256" key="6">
    <source>
        <dbReference type="ARBA" id="ARBA00022695"/>
    </source>
</evidence>
<dbReference type="InterPro" id="IPR005248">
    <property type="entry name" value="NadD/NMNAT"/>
</dbReference>
<keyword evidence="4 11" id="KW-0662">Pyridine nucleotide biosynthesis</keyword>
<dbReference type="HAMAP" id="MF_00244">
    <property type="entry name" value="NaMN_adenylyltr"/>
    <property type="match status" value="1"/>
</dbReference>
<dbReference type="NCBIfam" id="NF000839">
    <property type="entry name" value="PRK00071.1-1"/>
    <property type="match status" value="1"/>
</dbReference>
<evidence type="ECO:0000256" key="5">
    <source>
        <dbReference type="ARBA" id="ARBA00022679"/>
    </source>
</evidence>
<keyword evidence="7 11" id="KW-0547">Nucleotide-binding</keyword>
<dbReference type="EC" id="2.7.7.18" evidence="11"/>
<comment type="similarity">
    <text evidence="3 11">Belongs to the NadD family.</text>
</comment>
<evidence type="ECO:0000259" key="12">
    <source>
        <dbReference type="Pfam" id="PF01467"/>
    </source>
</evidence>
<dbReference type="RefSeq" id="WP_172593959.1">
    <property type="nucleotide sequence ID" value="NZ_AP018005.1"/>
</dbReference>
<protein>
    <recommendedName>
        <fullName evidence="11">Probable nicotinate-nucleotide adenylyltransferase</fullName>
        <ecNumber evidence="11">2.7.7.18</ecNumber>
    </recommendedName>
    <alternativeName>
        <fullName evidence="11">Deamido-NAD(+) diphosphorylase</fullName>
    </alternativeName>
    <alternativeName>
        <fullName evidence="11">Deamido-NAD(+) pyrophosphorylase</fullName>
    </alternativeName>
    <alternativeName>
        <fullName evidence="11">Nicotinate mononucleotide adenylyltransferase</fullName>
        <shortName evidence="11">NaMN adenylyltransferase</shortName>
    </alternativeName>
</protein>
<reference evidence="13 14" key="1">
    <citation type="submission" date="2017-03" db="EMBL/GenBank/DDBJ databases">
        <title>The genome sequence of Candidatus Rickettsiella viridis.</title>
        <authorList>
            <person name="Nikoh N."/>
            <person name="Tsuchida T."/>
            <person name="Yamaguchi K."/>
            <person name="Maeda T."/>
            <person name="Shigenobu S."/>
            <person name="Fukatsu T."/>
        </authorList>
    </citation>
    <scope>NUCLEOTIDE SEQUENCE [LARGE SCALE GENOMIC DNA]</scope>
    <source>
        <strain evidence="13 14">Ap-RA04</strain>
    </source>
</reference>
<dbReference type="KEGG" id="rvi:RVIR1_04220"/>
<comment type="pathway">
    <text evidence="2 11">Cofactor biosynthesis; NAD(+) biosynthesis; deamido-NAD(+) from nicotinate D-ribonucleotide: step 1/1.</text>
</comment>
<evidence type="ECO:0000313" key="14">
    <source>
        <dbReference type="Proteomes" id="UP000282483"/>
    </source>
</evidence>
<dbReference type="Gene3D" id="3.40.50.620">
    <property type="entry name" value="HUPs"/>
    <property type="match status" value="1"/>
</dbReference>
<dbReference type="PANTHER" id="PTHR39321:SF3">
    <property type="entry name" value="PHOSPHOPANTETHEINE ADENYLYLTRANSFERASE"/>
    <property type="match status" value="1"/>
</dbReference>
<name>A0A2Z5UV48_9COXI</name>
<dbReference type="NCBIfam" id="NF000840">
    <property type="entry name" value="PRK00071.1-3"/>
    <property type="match status" value="1"/>
</dbReference>
<proteinExistence type="inferred from homology"/>
<dbReference type="NCBIfam" id="TIGR00482">
    <property type="entry name" value="nicotinate (nicotinamide) nucleotide adenylyltransferase"/>
    <property type="match status" value="1"/>
</dbReference>
<dbReference type="PANTHER" id="PTHR39321">
    <property type="entry name" value="NICOTINATE-NUCLEOTIDE ADENYLYLTRANSFERASE-RELATED"/>
    <property type="match status" value="1"/>
</dbReference>
<evidence type="ECO:0000256" key="3">
    <source>
        <dbReference type="ARBA" id="ARBA00009014"/>
    </source>
</evidence>
<comment type="function">
    <text evidence="1 11">Catalyzes the reversible adenylation of nicotinate mononucleotide (NaMN) to nicotinic acid adenine dinucleotide (NaAD).</text>
</comment>
<evidence type="ECO:0000256" key="10">
    <source>
        <dbReference type="ARBA" id="ARBA00048721"/>
    </source>
</evidence>
<sequence>MSGNTDKNSSAKSIGILGGTFDPIHCGHLHIAQALQQQLHCQEIRFIPCKNPLLGKKAIANEQQRLTMLQRALVSYPHFIIDEREIKRSTPSYTIDTLRSLRKEFKENPLALILGRDNLAHLNHWHEWTALIQSAHLVIVPRIGCTATYNDTIQDLIKKHQTHDPALLLQQPAGLLFMATVKPLAISSTAIRAAIAQGSMPTGLLPSSVLDYILEQKLYTLRT</sequence>
<evidence type="ECO:0000256" key="2">
    <source>
        <dbReference type="ARBA" id="ARBA00005019"/>
    </source>
</evidence>
<keyword evidence="9 11" id="KW-0520">NAD</keyword>
<dbReference type="InterPro" id="IPR014729">
    <property type="entry name" value="Rossmann-like_a/b/a_fold"/>
</dbReference>
<accession>A0A2Z5UV48</accession>
<dbReference type="Proteomes" id="UP000282483">
    <property type="component" value="Chromosome"/>
</dbReference>
<dbReference type="EMBL" id="AP018005">
    <property type="protein sequence ID" value="BBB14935.1"/>
    <property type="molecule type" value="Genomic_DNA"/>
</dbReference>
<dbReference type="AlphaFoldDB" id="A0A2Z5UV48"/>
<dbReference type="GO" id="GO:0005524">
    <property type="term" value="F:ATP binding"/>
    <property type="evidence" value="ECO:0007669"/>
    <property type="project" value="UniProtKB-KW"/>
</dbReference>
<evidence type="ECO:0000256" key="11">
    <source>
        <dbReference type="HAMAP-Rule" id="MF_00244"/>
    </source>
</evidence>